<feature type="region of interest" description="Disordered" evidence="1">
    <location>
        <begin position="478"/>
        <end position="511"/>
    </location>
</feature>
<feature type="region of interest" description="Disordered" evidence="1">
    <location>
        <begin position="1"/>
        <end position="42"/>
    </location>
</feature>
<feature type="region of interest" description="Disordered" evidence="1">
    <location>
        <begin position="364"/>
        <end position="383"/>
    </location>
</feature>
<dbReference type="Proteomes" id="UP000604825">
    <property type="component" value="Unassembled WGS sequence"/>
</dbReference>
<protein>
    <submittedName>
        <fullName evidence="2">Uncharacterized protein</fullName>
    </submittedName>
</protein>
<feature type="region of interest" description="Disordered" evidence="1">
    <location>
        <begin position="64"/>
        <end position="88"/>
    </location>
</feature>
<name>A0A811R9Q7_9POAL</name>
<gene>
    <name evidence="2" type="ORF">NCGR_LOCUS50054</name>
</gene>
<feature type="compositionally biased region" description="Basic and acidic residues" evidence="1">
    <location>
        <begin position="364"/>
        <end position="373"/>
    </location>
</feature>
<keyword evidence="3" id="KW-1185">Reference proteome</keyword>
<sequence>MSMMCGADRAHLDARHSPSKNPAVAPTSCDHSQRRTHAAQHTVDRVPCNLKRVVFESSQERFIPGHDSDDDDFMPIPNTRSSSHIDKFKDVGPRKTRQIQAGLSTDACTEQYVAIEADGFGHLLRMKIDAVENKNLLTWLLDHTDPDRMLIRIGAGKVLSITPQIISMVLGLPIRGENFKQYSWKEAFLPPNNVYYLDNIDHSVSLVDRTSTPRLTFYDNALIDHLTVADTTITTQVAHTFGVHPFKPWSTTCYAADVRGAPCHNINVPAAGIPNLDIPRLLDLLFEPLDDLTGSHRERVWGFFSEFDHTLSQNKRSIENSIANIVRAQFQLADQCRPIIHELVASQTWDTNIPGDTSRTMHTRNDHGTRESAHCPSSFNPTSPTGPFGSPVHCVVSPPHIYEDLPRPSTTPMRTSSKDVSGSFIVTNDPTVHPNSPVHTPIMAPTELVQNDPPLHRGRIIHPQGFFYTETIPTSSAFHHSRSEHNSPYAPELPEACSNKTIGKDTTSALK</sequence>
<dbReference type="EMBL" id="CAJGYO010000014">
    <property type="protein sequence ID" value="CAD6266749.1"/>
    <property type="molecule type" value="Genomic_DNA"/>
</dbReference>
<proteinExistence type="predicted"/>
<reference evidence="2" key="1">
    <citation type="submission" date="2020-10" db="EMBL/GenBank/DDBJ databases">
        <authorList>
            <person name="Han B."/>
            <person name="Lu T."/>
            <person name="Zhao Q."/>
            <person name="Huang X."/>
            <person name="Zhao Y."/>
        </authorList>
    </citation>
    <scope>NUCLEOTIDE SEQUENCE</scope>
</reference>
<feature type="compositionally biased region" description="Polar residues" evidence="1">
    <location>
        <begin position="498"/>
        <end position="511"/>
    </location>
</feature>
<evidence type="ECO:0000256" key="1">
    <source>
        <dbReference type="SAM" id="MobiDB-lite"/>
    </source>
</evidence>
<organism evidence="2 3">
    <name type="scientific">Miscanthus lutarioriparius</name>
    <dbReference type="NCBI Taxonomy" id="422564"/>
    <lineage>
        <taxon>Eukaryota</taxon>
        <taxon>Viridiplantae</taxon>
        <taxon>Streptophyta</taxon>
        <taxon>Embryophyta</taxon>
        <taxon>Tracheophyta</taxon>
        <taxon>Spermatophyta</taxon>
        <taxon>Magnoliopsida</taxon>
        <taxon>Liliopsida</taxon>
        <taxon>Poales</taxon>
        <taxon>Poaceae</taxon>
        <taxon>PACMAD clade</taxon>
        <taxon>Panicoideae</taxon>
        <taxon>Andropogonodae</taxon>
        <taxon>Andropogoneae</taxon>
        <taxon>Saccharinae</taxon>
        <taxon>Miscanthus</taxon>
    </lineage>
</organism>
<evidence type="ECO:0000313" key="2">
    <source>
        <dbReference type="EMBL" id="CAD6266749.1"/>
    </source>
</evidence>
<dbReference type="OrthoDB" id="692044at2759"/>
<comment type="caution">
    <text evidence="2">The sequence shown here is derived from an EMBL/GenBank/DDBJ whole genome shotgun (WGS) entry which is preliminary data.</text>
</comment>
<evidence type="ECO:0000313" key="3">
    <source>
        <dbReference type="Proteomes" id="UP000604825"/>
    </source>
</evidence>
<accession>A0A811R9Q7</accession>
<dbReference type="AlphaFoldDB" id="A0A811R9Q7"/>